<accession>A0A1X0QC82</accession>
<dbReference type="Proteomes" id="UP000192356">
    <property type="component" value="Unassembled WGS sequence"/>
</dbReference>
<dbReference type="VEuPathDB" id="MicrosporidiaDB:A0H76_13"/>
<comment type="caution">
    <text evidence="1">The sequence shown here is derived from an EMBL/GenBank/DDBJ whole genome shotgun (WGS) entry which is preliminary data.</text>
</comment>
<proteinExistence type="predicted"/>
<name>A0A1X0QC82_9MICR</name>
<keyword evidence="2" id="KW-1185">Reference proteome</keyword>
<evidence type="ECO:0000313" key="2">
    <source>
        <dbReference type="Proteomes" id="UP000192356"/>
    </source>
</evidence>
<dbReference type="EMBL" id="LVKB01000025">
    <property type="protein sequence ID" value="ORD97377.1"/>
    <property type="molecule type" value="Genomic_DNA"/>
</dbReference>
<organism evidence="1 2">
    <name type="scientific">Hepatospora eriocheir</name>
    <dbReference type="NCBI Taxonomy" id="1081669"/>
    <lineage>
        <taxon>Eukaryota</taxon>
        <taxon>Fungi</taxon>
        <taxon>Fungi incertae sedis</taxon>
        <taxon>Microsporidia</taxon>
        <taxon>Hepatosporidae</taxon>
        <taxon>Hepatospora</taxon>
    </lineage>
</organism>
<dbReference type="AlphaFoldDB" id="A0A1X0QC82"/>
<evidence type="ECO:0000313" key="1">
    <source>
        <dbReference type="EMBL" id="ORD97377.1"/>
    </source>
</evidence>
<gene>
    <name evidence="1" type="ORF">HERIO_751</name>
</gene>
<reference evidence="1 2" key="1">
    <citation type="journal article" date="2017" name="Environ. Microbiol.">
        <title>Decay of the glycolytic pathway and adaptation to intranuclear parasitism within Enterocytozoonidae microsporidia.</title>
        <authorList>
            <person name="Wiredu Boakye D."/>
            <person name="Jaroenlak P."/>
            <person name="Prachumwat A."/>
            <person name="Williams T.A."/>
            <person name="Bateman K.S."/>
            <person name="Itsathitphaisarn O."/>
            <person name="Sritunyalucksana K."/>
            <person name="Paszkiewicz K.H."/>
            <person name="Moore K.A."/>
            <person name="Stentiford G.D."/>
            <person name="Williams B.A."/>
        </authorList>
    </citation>
    <scope>NUCLEOTIDE SEQUENCE [LARGE SCALE GENOMIC DNA]</scope>
    <source>
        <strain evidence="1 2">GB1</strain>
    </source>
</reference>
<sequence length="73" mass="8639">MKEKIILIAAVNFVDEITSIKYNNNLLEIIANEKKHKVQVDRPNKSFIIHNKNIDKYEIINKVGYFKHKNTKQ</sequence>
<dbReference type="VEuPathDB" id="MicrosporidiaDB:HERIO_751"/>
<protein>
    <submittedName>
        <fullName evidence="1">Uncharacterized protein</fullName>
    </submittedName>
</protein>